<evidence type="ECO:0000313" key="2">
    <source>
        <dbReference type="EMBL" id="MCY6372439.1"/>
    </source>
</evidence>
<keyword evidence="1" id="KW-0472">Membrane</keyword>
<keyword evidence="1" id="KW-0812">Transmembrane</keyword>
<gene>
    <name evidence="2" type="ORF">OXH55_17565</name>
</gene>
<comment type="caution">
    <text evidence="2">The sequence shown here is derived from an EMBL/GenBank/DDBJ whole genome shotgun (WGS) entry which is preliminary data.</text>
</comment>
<proteinExistence type="predicted"/>
<dbReference type="EMBL" id="JAPQES010000007">
    <property type="protein sequence ID" value="MCY6372439.1"/>
    <property type="molecule type" value="Genomic_DNA"/>
</dbReference>
<reference evidence="2" key="1">
    <citation type="submission" date="2022-12" db="EMBL/GenBank/DDBJ databases">
        <authorList>
            <person name="Wang J."/>
        </authorList>
    </citation>
    <scope>NUCLEOTIDE SEQUENCE</scope>
    <source>
        <strain evidence="2">HY-42-06</strain>
    </source>
</reference>
<keyword evidence="3" id="KW-1185">Reference proteome</keyword>
<dbReference type="RefSeq" id="WP_268051430.1">
    <property type="nucleotide sequence ID" value="NZ_JAPQES010000007.1"/>
</dbReference>
<evidence type="ECO:0000313" key="3">
    <source>
        <dbReference type="Proteomes" id="UP001079657"/>
    </source>
</evidence>
<sequence length="52" mass="5804">MLEITAGAIALGIVIISVFAIDIVALVSSRKISDKEYEKLERPDLIRMDKEE</sequence>
<name>A0ABT4CTN3_9CLOT</name>
<keyword evidence="1" id="KW-1133">Transmembrane helix</keyword>
<feature type="transmembrane region" description="Helical" evidence="1">
    <location>
        <begin position="6"/>
        <end position="27"/>
    </location>
</feature>
<protein>
    <submittedName>
        <fullName evidence="2">Uncharacterized protein</fullName>
    </submittedName>
</protein>
<evidence type="ECO:0000256" key="1">
    <source>
        <dbReference type="SAM" id="Phobius"/>
    </source>
</evidence>
<accession>A0ABT4CTN3</accession>
<dbReference type="Proteomes" id="UP001079657">
    <property type="component" value="Unassembled WGS sequence"/>
</dbReference>
<organism evidence="2 3">
    <name type="scientific">Clostridium ganghwense</name>
    <dbReference type="NCBI Taxonomy" id="312089"/>
    <lineage>
        <taxon>Bacteria</taxon>
        <taxon>Bacillati</taxon>
        <taxon>Bacillota</taxon>
        <taxon>Clostridia</taxon>
        <taxon>Eubacteriales</taxon>
        <taxon>Clostridiaceae</taxon>
        <taxon>Clostridium</taxon>
    </lineage>
</organism>